<dbReference type="EMBL" id="JAJJPB010000003">
    <property type="protein sequence ID" value="MCC9294135.1"/>
    <property type="molecule type" value="Genomic_DNA"/>
</dbReference>
<dbReference type="Proteomes" id="UP001165422">
    <property type="component" value="Unassembled WGS sequence"/>
</dbReference>
<proteinExistence type="predicted"/>
<keyword evidence="1" id="KW-0812">Transmembrane</keyword>
<sequence>MKYTRYDLKKDNSTKTFVIFIFIILLSAFILGTFIFQIIVKNPVNLGYTNTSQNKTESEYESNSVLKNEDVKFVAVQGGIYKDRNNVEKEKEVLSKHGIPFCITESGKTRVFLGIFSEDDADKIMKSLREQNIETSPKVFTIKQDDICDTEIIQIIDANLKILNKLSSEDVKSIQTVELKRWCSSIEKGEAGNYRNKSILKELKEYINKLPKEITKDNNDENYVYLFNKLNKIGSN</sequence>
<evidence type="ECO:0000256" key="1">
    <source>
        <dbReference type="SAM" id="Phobius"/>
    </source>
</evidence>
<comment type="caution">
    <text evidence="2">The sequence shown here is derived from an EMBL/GenBank/DDBJ whole genome shotgun (WGS) entry which is preliminary data.</text>
</comment>
<dbReference type="InterPro" id="IPR036680">
    <property type="entry name" value="SPOR-like_sf"/>
</dbReference>
<feature type="transmembrane region" description="Helical" evidence="1">
    <location>
        <begin position="16"/>
        <end position="40"/>
    </location>
</feature>
<evidence type="ECO:0000313" key="3">
    <source>
        <dbReference type="Proteomes" id="UP001165422"/>
    </source>
</evidence>
<gene>
    <name evidence="2" type="ORF">LN736_04530</name>
</gene>
<reference evidence="2" key="1">
    <citation type="submission" date="2021-11" db="EMBL/GenBank/DDBJ databases">
        <authorList>
            <person name="Qingchun L."/>
            <person name="Dong Z."/>
            <person name="Zongwei Q."/>
            <person name="Jia Z."/>
            <person name="Duotao L."/>
        </authorList>
    </citation>
    <scope>NUCLEOTIDE SEQUENCE</scope>
    <source>
        <strain evidence="2">WLY-B-L2</strain>
    </source>
</reference>
<evidence type="ECO:0008006" key="4">
    <source>
        <dbReference type="Google" id="ProtNLM"/>
    </source>
</evidence>
<organism evidence="2 3">
    <name type="scientific">Clostridium aromativorans</name>
    <dbReference type="NCBI Taxonomy" id="2836848"/>
    <lineage>
        <taxon>Bacteria</taxon>
        <taxon>Bacillati</taxon>
        <taxon>Bacillota</taxon>
        <taxon>Clostridia</taxon>
        <taxon>Eubacteriales</taxon>
        <taxon>Clostridiaceae</taxon>
        <taxon>Clostridium</taxon>
    </lineage>
</organism>
<evidence type="ECO:0000313" key="2">
    <source>
        <dbReference type="EMBL" id="MCC9294135.1"/>
    </source>
</evidence>
<name>A0ABS8N306_9CLOT</name>
<keyword evidence="1" id="KW-1133">Transmembrane helix</keyword>
<accession>A0ABS8N306</accession>
<dbReference type="RefSeq" id="WP_229981020.1">
    <property type="nucleotide sequence ID" value="NZ_JAJJPB010000003.1"/>
</dbReference>
<keyword evidence="3" id="KW-1185">Reference proteome</keyword>
<keyword evidence="1" id="KW-0472">Membrane</keyword>
<dbReference type="SUPFAM" id="SSF110997">
    <property type="entry name" value="Sporulation related repeat"/>
    <property type="match status" value="1"/>
</dbReference>
<protein>
    <recommendedName>
        <fullName evidence="4">SPOR domain-containing protein</fullName>
    </recommendedName>
</protein>